<dbReference type="InterPro" id="IPR035979">
    <property type="entry name" value="RBD_domain_sf"/>
</dbReference>
<dbReference type="Pfam" id="PF00076">
    <property type="entry name" value="RRM_1"/>
    <property type="match status" value="1"/>
</dbReference>
<dbReference type="EMBL" id="KV921270">
    <property type="protein sequence ID" value="ORE22091.1"/>
    <property type="molecule type" value="Genomic_DNA"/>
</dbReference>
<evidence type="ECO:0000259" key="2">
    <source>
        <dbReference type="PROSITE" id="PS50102"/>
    </source>
</evidence>
<name>A0A0A1NDR9_RHIZD</name>
<proteinExistence type="predicted"/>
<dbReference type="Proteomes" id="UP000242381">
    <property type="component" value="Unassembled WGS sequence"/>
</dbReference>
<dbReference type="InterPro" id="IPR000504">
    <property type="entry name" value="RRM_dom"/>
</dbReference>
<dbReference type="AlphaFoldDB" id="A0A0A1NDR9"/>
<evidence type="ECO:0000313" key="4">
    <source>
        <dbReference type="Proteomes" id="UP000242381"/>
    </source>
</evidence>
<dbReference type="PROSITE" id="PS50102">
    <property type="entry name" value="RRM"/>
    <property type="match status" value="1"/>
</dbReference>
<organism evidence="3 4">
    <name type="scientific">Rhizopus microsporus</name>
    <dbReference type="NCBI Taxonomy" id="58291"/>
    <lineage>
        <taxon>Eukaryota</taxon>
        <taxon>Fungi</taxon>
        <taxon>Fungi incertae sedis</taxon>
        <taxon>Mucoromycota</taxon>
        <taxon>Mucoromycotina</taxon>
        <taxon>Mucoromycetes</taxon>
        <taxon>Mucorales</taxon>
        <taxon>Mucorineae</taxon>
        <taxon>Rhizopodaceae</taxon>
        <taxon>Rhizopus</taxon>
    </lineage>
</organism>
<reference evidence="3 4" key="1">
    <citation type="journal article" date="2016" name="Proc. Natl. Acad. Sci. U.S.A.">
        <title>Lipid metabolic changes in an early divergent fungus govern the establishment of a mutualistic symbiosis with endobacteria.</title>
        <authorList>
            <person name="Lastovetsky O.A."/>
            <person name="Gaspar M.L."/>
            <person name="Mondo S.J."/>
            <person name="LaButti K.M."/>
            <person name="Sandor L."/>
            <person name="Grigoriev I.V."/>
            <person name="Henry S.A."/>
            <person name="Pawlowska T.E."/>
        </authorList>
    </citation>
    <scope>NUCLEOTIDE SEQUENCE [LARGE SCALE GENOMIC DNA]</scope>
    <source>
        <strain evidence="3 4">ATCC 11559</strain>
    </source>
</reference>
<protein>
    <recommendedName>
        <fullName evidence="2">RRM domain-containing protein</fullName>
    </recommendedName>
</protein>
<sequence>MTSLIKSTAFSPMRVFFRVSTSIPSMKHAREIFRVLGEYGDMIEYRFIRCPSTFRYRQYGFVVYRNSQDAYKAVEEQFIKVPPSELFDKSTDIKVERSTVNNKIKYRKEEN</sequence>
<accession>A0A0A1NDR9</accession>
<evidence type="ECO:0000256" key="1">
    <source>
        <dbReference type="PROSITE-ProRule" id="PRU00176"/>
    </source>
</evidence>
<dbReference type="SUPFAM" id="SSF54928">
    <property type="entry name" value="RNA-binding domain, RBD"/>
    <property type="match status" value="1"/>
</dbReference>
<dbReference type="GO" id="GO:0003723">
    <property type="term" value="F:RNA binding"/>
    <property type="evidence" value="ECO:0007669"/>
    <property type="project" value="UniProtKB-UniRule"/>
</dbReference>
<feature type="domain" description="RRM" evidence="2">
    <location>
        <begin position="13"/>
        <end position="100"/>
    </location>
</feature>
<dbReference type="Gene3D" id="3.30.70.330">
    <property type="match status" value="1"/>
</dbReference>
<dbReference type="OMA" id="MVEYKLL"/>
<dbReference type="InterPro" id="IPR012677">
    <property type="entry name" value="Nucleotide-bd_a/b_plait_sf"/>
</dbReference>
<gene>
    <name evidence="3" type="ORF">BCV71DRAFT_224713</name>
</gene>
<dbReference type="VEuPathDB" id="FungiDB:BCV72DRAFT_278701"/>
<keyword evidence="1" id="KW-0694">RNA-binding</keyword>
<evidence type="ECO:0000313" key="3">
    <source>
        <dbReference type="EMBL" id="ORE22091.1"/>
    </source>
</evidence>